<accession>A0A8X6LE11</accession>
<evidence type="ECO:0000313" key="2">
    <source>
        <dbReference type="EMBL" id="GFR07376.1"/>
    </source>
</evidence>
<evidence type="ECO:0000256" key="1">
    <source>
        <dbReference type="SAM" id="MobiDB-lite"/>
    </source>
</evidence>
<protein>
    <submittedName>
        <fullName evidence="2">Uncharacterized protein</fullName>
    </submittedName>
</protein>
<dbReference type="Proteomes" id="UP000887116">
    <property type="component" value="Unassembled WGS sequence"/>
</dbReference>
<dbReference type="OrthoDB" id="10292739at2759"/>
<sequence length="85" mass="9831">MWGVEGRTTGPVALKEVDPLSSPGERNKERHVVFCFPAKRRPDARRSKPTPERAWPQQTAHFRIGKKGQADSCIRMFFVYIRVTY</sequence>
<reference evidence="2" key="1">
    <citation type="submission" date="2020-07" db="EMBL/GenBank/DDBJ databases">
        <title>Multicomponent nature underlies the extraordinary mechanical properties of spider dragline silk.</title>
        <authorList>
            <person name="Kono N."/>
            <person name="Nakamura H."/>
            <person name="Mori M."/>
            <person name="Yoshida Y."/>
            <person name="Ohtoshi R."/>
            <person name="Malay A.D."/>
            <person name="Moran D.A.P."/>
            <person name="Tomita M."/>
            <person name="Numata K."/>
            <person name="Arakawa K."/>
        </authorList>
    </citation>
    <scope>NUCLEOTIDE SEQUENCE</scope>
</reference>
<dbReference type="AlphaFoldDB" id="A0A8X6LE11"/>
<proteinExistence type="predicted"/>
<evidence type="ECO:0000313" key="3">
    <source>
        <dbReference type="Proteomes" id="UP000887116"/>
    </source>
</evidence>
<keyword evidence="3" id="KW-1185">Reference proteome</keyword>
<dbReference type="EMBL" id="BMAO01026148">
    <property type="protein sequence ID" value="GFR07376.1"/>
    <property type="molecule type" value="Genomic_DNA"/>
</dbReference>
<gene>
    <name evidence="2" type="ORF">TNCT_391821</name>
</gene>
<comment type="caution">
    <text evidence="2">The sequence shown here is derived from an EMBL/GenBank/DDBJ whole genome shotgun (WGS) entry which is preliminary data.</text>
</comment>
<organism evidence="2 3">
    <name type="scientific">Trichonephila clavata</name>
    <name type="common">Joro spider</name>
    <name type="synonym">Nephila clavata</name>
    <dbReference type="NCBI Taxonomy" id="2740835"/>
    <lineage>
        <taxon>Eukaryota</taxon>
        <taxon>Metazoa</taxon>
        <taxon>Ecdysozoa</taxon>
        <taxon>Arthropoda</taxon>
        <taxon>Chelicerata</taxon>
        <taxon>Arachnida</taxon>
        <taxon>Araneae</taxon>
        <taxon>Araneomorphae</taxon>
        <taxon>Entelegynae</taxon>
        <taxon>Araneoidea</taxon>
        <taxon>Nephilidae</taxon>
        <taxon>Trichonephila</taxon>
    </lineage>
</organism>
<feature type="region of interest" description="Disordered" evidence="1">
    <location>
        <begin position="1"/>
        <end position="25"/>
    </location>
</feature>
<name>A0A8X6LE11_TRICU</name>